<sequence length="782" mass="86675">MRYFISQDDDQCGHEYSELEFPYEAPSADPIVVGSCNGLLCMCDNSSRKIPAIIIWNPSTRKLVTLPEPPSAGMGDLGFGAHPATHEYKVVRIVFQMYPYLQSHVELYTQGTGTWRGLGSTFPLYCFIPYKASQAFVNGAVNLIAADLRVSVGYLHLIVSFDMSADTFSTMMLPPALADREPIFKVGEPLPCADLELVIYIEEAAQDDDQCGHEYSELEFPYNAPSADPMIVGSCNGLLCLCYKSSRKIPAIIIWNPSMRKLVTLPEPPSAGMCVHGFGAHPATHEYKVVRIVSQTYPYQDEFQLHVELYTQGTGTWRGLGSTVPLNCFIPYKASQAFVNGAVNLIAADPRVSVGYRHLIVSFDMSAETFSTMMLPPALADREPMSLSKLIHFMPCYKPSEHLAANPSINRAVQSQFIYDDVIIVYTGNSCGVASSFKDCEPLPCADLELVIYIREAAKTKSDKKERYLLLNDDDRFGDEYSEFKFPLPDPFVYSPVVGSCNGLLCVVDDYYTDWPRIIVWNPSTRRSVSLPKAPTPQRPQKCVYGFGAHPGTREYAVIRIQYDRKYELKLPPKVEIYAQGTRSWRGITSAAPTYCMARCWWSDAFVGGAMHWVAYDPCVVDGYRYLIVSFDMATESFSEIILPPTLALADPSSTSSLSIHVFGESLAVSCSGQRDGGGYCIWAMKEYGVAESWTKLFSSNLLGKPNKTLGFRKNGEVLLALDDSLASYAPGIETLAITGIKGFSPGFHVIPFMETLVSVENRNGVPDSPRRGSWILTMLGL</sequence>
<organism evidence="1 2">
    <name type="scientific">Rhododendron molle</name>
    <name type="common">Chinese azalea</name>
    <name type="synonym">Azalea mollis</name>
    <dbReference type="NCBI Taxonomy" id="49168"/>
    <lineage>
        <taxon>Eukaryota</taxon>
        <taxon>Viridiplantae</taxon>
        <taxon>Streptophyta</taxon>
        <taxon>Embryophyta</taxon>
        <taxon>Tracheophyta</taxon>
        <taxon>Spermatophyta</taxon>
        <taxon>Magnoliopsida</taxon>
        <taxon>eudicotyledons</taxon>
        <taxon>Gunneridae</taxon>
        <taxon>Pentapetalae</taxon>
        <taxon>asterids</taxon>
        <taxon>Ericales</taxon>
        <taxon>Ericaceae</taxon>
        <taxon>Ericoideae</taxon>
        <taxon>Rhodoreae</taxon>
        <taxon>Rhododendron</taxon>
    </lineage>
</organism>
<evidence type="ECO:0000313" key="2">
    <source>
        <dbReference type="Proteomes" id="UP001062846"/>
    </source>
</evidence>
<dbReference type="Proteomes" id="UP001062846">
    <property type="component" value="Chromosome 4"/>
</dbReference>
<protein>
    <submittedName>
        <fullName evidence="1">Uncharacterized protein</fullName>
    </submittedName>
</protein>
<accession>A0ACC0NYZ4</accession>
<proteinExistence type="predicted"/>
<name>A0ACC0NYZ4_RHOML</name>
<gene>
    <name evidence="1" type="ORF">RHMOL_Rhmol04G0092700</name>
</gene>
<evidence type="ECO:0000313" key="1">
    <source>
        <dbReference type="EMBL" id="KAI8558430.1"/>
    </source>
</evidence>
<comment type="caution">
    <text evidence="1">The sequence shown here is derived from an EMBL/GenBank/DDBJ whole genome shotgun (WGS) entry which is preliminary data.</text>
</comment>
<reference evidence="1" key="1">
    <citation type="submission" date="2022-02" db="EMBL/GenBank/DDBJ databases">
        <title>Plant Genome Project.</title>
        <authorList>
            <person name="Zhang R.-G."/>
        </authorList>
    </citation>
    <scope>NUCLEOTIDE SEQUENCE</scope>
    <source>
        <strain evidence="1">AT1</strain>
    </source>
</reference>
<keyword evidence="2" id="KW-1185">Reference proteome</keyword>
<dbReference type="EMBL" id="CM046391">
    <property type="protein sequence ID" value="KAI8558430.1"/>
    <property type="molecule type" value="Genomic_DNA"/>
</dbReference>